<sequence>MFKSKYLKGDKEYQKREVSSGIVVFRKFDDGPRFLLLYRGNHRWSFPRGKIEEGERSFAAALREVKEETGLSRSDLKFIGYFKAYENFLFIRNSQKVFKTVILYLAESSKNYIRLSPEHKGYGWFSCREALRFFPQDKYFDSRQVLKRANNYIIGRHRRKPFPFERKKSDESQKSAS</sequence>
<dbReference type="PANTHER" id="PTHR21340">
    <property type="entry name" value="DIADENOSINE 5,5-P1,P4-TETRAPHOSPHATE PYROPHOSPHOHYDROLASE MUTT"/>
    <property type="match status" value="1"/>
</dbReference>
<dbReference type="InterPro" id="IPR020084">
    <property type="entry name" value="NUDIX_hydrolase_CS"/>
</dbReference>
<evidence type="ECO:0000259" key="7">
    <source>
        <dbReference type="PROSITE" id="PS51462"/>
    </source>
</evidence>
<dbReference type="PROSITE" id="PS51462">
    <property type="entry name" value="NUDIX"/>
    <property type="match status" value="1"/>
</dbReference>
<dbReference type="InterPro" id="IPR000086">
    <property type="entry name" value="NUDIX_hydrolase_dom"/>
</dbReference>
<evidence type="ECO:0000256" key="6">
    <source>
        <dbReference type="RuleBase" id="RU003476"/>
    </source>
</evidence>
<dbReference type="SUPFAM" id="SSF55811">
    <property type="entry name" value="Nudix"/>
    <property type="match status" value="1"/>
</dbReference>
<comment type="similarity">
    <text evidence="1 6">Belongs to the Nudix hydrolase family.</text>
</comment>
<dbReference type="GO" id="GO:0006754">
    <property type="term" value="P:ATP biosynthetic process"/>
    <property type="evidence" value="ECO:0007669"/>
    <property type="project" value="TreeGrafter"/>
</dbReference>
<evidence type="ECO:0000256" key="3">
    <source>
        <dbReference type="ARBA" id="ARBA00022741"/>
    </source>
</evidence>
<organism evidence="8 9">
    <name type="scientific">Candidatus Wolfebacteria bacterium GW2011_GWC1_43_10</name>
    <dbReference type="NCBI Taxonomy" id="1619011"/>
    <lineage>
        <taxon>Bacteria</taxon>
        <taxon>Candidatus Wolfeibacteriota</taxon>
    </lineage>
</organism>
<dbReference type="Pfam" id="PF00293">
    <property type="entry name" value="NUDIX"/>
    <property type="match status" value="1"/>
</dbReference>
<dbReference type="EMBL" id="LCFA01000012">
    <property type="protein sequence ID" value="KKS82173.1"/>
    <property type="molecule type" value="Genomic_DNA"/>
</dbReference>
<evidence type="ECO:0000313" key="9">
    <source>
        <dbReference type="Proteomes" id="UP000034810"/>
    </source>
</evidence>
<dbReference type="PRINTS" id="PR00502">
    <property type="entry name" value="NUDIXFAMILY"/>
</dbReference>
<evidence type="ECO:0000256" key="4">
    <source>
        <dbReference type="ARBA" id="ARBA00022801"/>
    </source>
</evidence>
<dbReference type="PROSITE" id="PS00893">
    <property type="entry name" value="NUDIX_BOX"/>
    <property type="match status" value="1"/>
</dbReference>
<evidence type="ECO:0000256" key="5">
    <source>
        <dbReference type="ARBA" id="ARBA00032644"/>
    </source>
</evidence>
<dbReference type="InterPro" id="IPR003565">
    <property type="entry name" value="Tetra_PHTase"/>
</dbReference>
<feature type="domain" description="Nudix hydrolase" evidence="7">
    <location>
        <begin position="15"/>
        <end position="147"/>
    </location>
</feature>
<dbReference type="PANTHER" id="PTHR21340:SF0">
    <property type="entry name" value="BIS(5'-NUCLEOSYL)-TETRAPHOSPHATASE [ASYMMETRICAL]"/>
    <property type="match status" value="1"/>
</dbReference>
<keyword evidence="4 6" id="KW-0378">Hydrolase</keyword>
<accession>A0A0G1F5L8</accession>
<dbReference type="GO" id="GO:0000166">
    <property type="term" value="F:nucleotide binding"/>
    <property type="evidence" value="ECO:0007669"/>
    <property type="project" value="UniProtKB-KW"/>
</dbReference>
<evidence type="ECO:0000313" key="8">
    <source>
        <dbReference type="EMBL" id="KKS82173.1"/>
    </source>
</evidence>
<dbReference type="InterPro" id="IPR015797">
    <property type="entry name" value="NUDIX_hydrolase-like_dom_sf"/>
</dbReference>
<name>A0A0G1F5L8_9BACT</name>
<keyword evidence="3" id="KW-0547">Nucleotide-binding</keyword>
<proteinExistence type="inferred from homology"/>
<protein>
    <recommendedName>
        <fullName evidence="2">Bis(5'-nucleosyl)-tetraphosphatase [asymmetrical]</fullName>
    </recommendedName>
    <alternativeName>
        <fullName evidence="5">Diadenosine 5',5'''-P1,P4-tetraphosphate asymmetrical hydrolase</fullName>
    </alternativeName>
</protein>
<dbReference type="GO" id="GO:0006167">
    <property type="term" value="P:AMP biosynthetic process"/>
    <property type="evidence" value="ECO:0007669"/>
    <property type="project" value="TreeGrafter"/>
</dbReference>
<dbReference type="Proteomes" id="UP000034810">
    <property type="component" value="Unassembled WGS sequence"/>
</dbReference>
<dbReference type="InterPro" id="IPR051325">
    <property type="entry name" value="Nudix_hydrolase_domain"/>
</dbReference>
<dbReference type="InterPro" id="IPR020476">
    <property type="entry name" value="Nudix_hydrolase"/>
</dbReference>
<dbReference type="Gene3D" id="3.90.79.10">
    <property type="entry name" value="Nucleoside Triphosphate Pyrophosphohydrolase"/>
    <property type="match status" value="1"/>
</dbReference>
<evidence type="ECO:0000256" key="2">
    <source>
        <dbReference type="ARBA" id="ARBA00018911"/>
    </source>
</evidence>
<dbReference type="AlphaFoldDB" id="A0A0G1F5L8"/>
<dbReference type="CDD" id="cd03428">
    <property type="entry name" value="NUDIX_Ap4A_Nudt2"/>
    <property type="match status" value="1"/>
</dbReference>
<reference evidence="8 9" key="1">
    <citation type="journal article" date="2015" name="Nature">
        <title>rRNA introns, odd ribosomes, and small enigmatic genomes across a large radiation of phyla.</title>
        <authorList>
            <person name="Brown C.T."/>
            <person name="Hug L.A."/>
            <person name="Thomas B.C."/>
            <person name="Sharon I."/>
            <person name="Castelle C.J."/>
            <person name="Singh A."/>
            <person name="Wilkins M.J."/>
            <person name="Williams K.H."/>
            <person name="Banfield J.F."/>
        </authorList>
    </citation>
    <scope>NUCLEOTIDE SEQUENCE [LARGE SCALE GENOMIC DNA]</scope>
</reference>
<evidence type="ECO:0000256" key="1">
    <source>
        <dbReference type="ARBA" id="ARBA00005582"/>
    </source>
</evidence>
<dbReference type="GO" id="GO:0004081">
    <property type="term" value="F:bis(5'-nucleosyl)-tetraphosphatase (asymmetrical) activity"/>
    <property type="evidence" value="ECO:0007669"/>
    <property type="project" value="TreeGrafter"/>
</dbReference>
<comment type="caution">
    <text evidence="8">The sequence shown here is derived from an EMBL/GenBank/DDBJ whole genome shotgun (WGS) entry which is preliminary data.</text>
</comment>
<gene>
    <name evidence="8" type="ORF">UV58_C0012G0019</name>
</gene>